<dbReference type="AlphaFoldDB" id="A0A3D9XJ04"/>
<dbReference type="EMBL" id="QTUJ01000002">
    <property type="protein sequence ID" value="REF70385.1"/>
    <property type="molecule type" value="Genomic_DNA"/>
</dbReference>
<name>A0A3D9XJ04_PARVE</name>
<evidence type="ECO:0000313" key="1">
    <source>
        <dbReference type="EMBL" id="REF70385.1"/>
    </source>
</evidence>
<evidence type="ECO:0008006" key="3">
    <source>
        <dbReference type="Google" id="ProtNLM"/>
    </source>
</evidence>
<evidence type="ECO:0000313" key="2">
    <source>
        <dbReference type="Proteomes" id="UP000256941"/>
    </source>
</evidence>
<accession>A0A3D9XJ04</accession>
<protein>
    <recommendedName>
        <fullName evidence="3">Methyltransferase</fullName>
    </recommendedName>
</protein>
<reference evidence="1 2" key="1">
    <citation type="submission" date="2018-08" db="EMBL/GenBank/DDBJ databases">
        <title>Genomic Encyclopedia of Archaeal and Bacterial Type Strains, Phase II (KMG-II): from individual species to whole genera.</title>
        <authorList>
            <person name="Goeker M."/>
        </authorList>
    </citation>
    <scope>NUCLEOTIDE SEQUENCE [LARGE SCALE GENOMIC DNA]</scope>
    <source>
        <strain evidence="1 2">DSM 17099</strain>
    </source>
</reference>
<dbReference type="Proteomes" id="UP000256941">
    <property type="component" value="Unassembled WGS sequence"/>
</dbReference>
<dbReference type="InterPro" id="IPR029063">
    <property type="entry name" value="SAM-dependent_MTases_sf"/>
</dbReference>
<dbReference type="SUPFAM" id="SSF53335">
    <property type="entry name" value="S-adenosyl-L-methionine-dependent methyltransferases"/>
    <property type="match status" value="1"/>
</dbReference>
<gene>
    <name evidence="1" type="ORF">BDD41_3117</name>
</gene>
<organism evidence="1 2">
    <name type="scientific">Paracoccus versutus</name>
    <name type="common">Thiobacillus versutus</name>
    <dbReference type="NCBI Taxonomy" id="34007"/>
    <lineage>
        <taxon>Bacteria</taxon>
        <taxon>Pseudomonadati</taxon>
        <taxon>Pseudomonadota</taxon>
        <taxon>Alphaproteobacteria</taxon>
        <taxon>Rhodobacterales</taxon>
        <taxon>Paracoccaceae</taxon>
        <taxon>Paracoccus</taxon>
    </lineage>
</organism>
<sequence>MSKRSPGLPQRPRGFWPTPREAAVPLVPYLPSRCRYGEPCAGDGVLIGHLRDMWPGGRCVWASDLEPQGPGIEAMAVADIEAADDVDLWVTNPPWPVTGGKGDPALSIIKHLIGIAPAWVLLPWDFAANGYFGRLIDYCSDIVPIGRVSWLGNGTPGKDNAAWYRFDAQNRFPAVVRVRA</sequence>
<dbReference type="RefSeq" id="WP_116222308.1">
    <property type="nucleotide sequence ID" value="NZ_CP038197.1"/>
</dbReference>
<comment type="caution">
    <text evidence="1">The sequence shown here is derived from an EMBL/GenBank/DDBJ whole genome shotgun (WGS) entry which is preliminary data.</text>
</comment>
<proteinExistence type="predicted"/>